<feature type="domain" description="EAL" evidence="4">
    <location>
        <begin position="553"/>
        <end position="806"/>
    </location>
</feature>
<feature type="transmembrane region" description="Helical" evidence="1">
    <location>
        <begin position="79"/>
        <end position="99"/>
    </location>
</feature>
<dbReference type="PANTHER" id="PTHR44757:SF2">
    <property type="entry name" value="BIOFILM ARCHITECTURE MAINTENANCE PROTEIN MBAA"/>
    <property type="match status" value="1"/>
</dbReference>
<comment type="caution">
    <text evidence="7">The sequence shown here is derived from an EMBL/GenBank/DDBJ whole genome shotgun (WGS) entry which is preliminary data.</text>
</comment>
<dbReference type="CDD" id="cd00130">
    <property type="entry name" value="PAS"/>
    <property type="match status" value="1"/>
</dbReference>
<dbReference type="InterPro" id="IPR052155">
    <property type="entry name" value="Biofilm_reg_signaling"/>
</dbReference>
<dbReference type="InterPro" id="IPR043128">
    <property type="entry name" value="Rev_trsase/Diguanyl_cyclase"/>
</dbReference>
<dbReference type="SUPFAM" id="SSF55073">
    <property type="entry name" value="Nucleotide cyclase"/>
    <property type="match status" value="1"/>
</dbReference>
<dbReference type="PROSITE" id="PS50887">
    <property type="entry name" value="GGDEF"/>
    <property type="match status" value="1"/>
</dbReference>
<keyword evidence="1" id="KW-1133">Transmembrane helix</keyword>
<feature type="domain" description="MHYT" evidence="6">
    <location>
        <begin position="8"/>
        <end position="203"/>
    </location>
</feature>
<organism evidence="7 8">
    <name type="scientific">Tumebacillus lacus</name>
    <dbReference type="NCBI Taxonomy" id="2995335"/>
    <lineage>
        <taxon>Bacteria</taxon>
        <taxon>Bacillati</taxon>
        <taxon>Bacillota</taxon>
        <taxon>Bacilli</taxon>
        <taxon>Bacillales</taxon>
        <taxon>Alicyclobacillaceae</taxon>
        <taxon>Tumebacillus</taxon>
    </lineage>
</organism>
<dbReference type="InterPro" id="IPR000700">
    <property type="entry name" value="PAS-assoc_C"/>
</dbReference>
<feature type="domain" description="PAC" evidence="3">
    <location>
        <begin position="328"/>
        <end position="379"/>
    </location>
</feature>
<dbReference type="PROSITE" id="PS50883">
    <property type="entry name" value="EAL"/>
    <property type="match status" value="1"/>
</dbReference>
<dbReference type="CDD" id="cd01949">
    <property type="entry name" value="GGDEF"/>
    <property type="match status" value="1"/>
</dbReference>
<evidence type="ECO:0000259" key="3">
    <source>
        <dbReference type="PROSITE" id="PS50113"/>
    </source>
</evidence>
<gene>
    <name evidence="7" type="ORF">OS242_11755</name>
</gene>
<dbReference type="SMART" id="SM00267">
    <property type="entry name" value="GGDEF"/>
    <property type="match status" value="1"/>
</dbReference>
<dbReference type="PROSITE" id="PS50113">
    <property type="entry name" value="PAC"/>
    <property type="match status" value="1"/>
</dbReference>
<proteinExistence type="predicted"/>
<dbReference type="Gene3D" id="3.30.70.270">
    <property type="match status" value="1"/>
</dbReference>
<feature type="transmembrane region" description="Helical" evidence="1">
    <location>
        <begin position="44"/>
        <end position="67"/>
    </location>
</feature>
<feature type="transmembrane region" description="Helical" evidence="1">
    <location>
        <begin position="144"/>
        <end position="163"/>
    </location>
</feature>
<dbReference type="PROSITE" id="PS50924">
    <property type="entry name" value="MHYT"/>
    <property type="match status" value="1"/>
</dbReference>
<evidence type="ECO:0000313" key="8">
    <source>
        <dbReference type="Proteomes" id="UP001208017"/>
    </source>
</evidence>
<dbReference type="CDD" id="cd01948">
    <property type="entry name" value="EAL"/>
    <property type="match status" value="1"/>
</dbReference>
<dbReference type="Pfam" id="PF00990">
    <property type="entry name" value="GGDEF"/>
    <property type="match status" value="1"/>
</dbReference>
<dbReference type="Proteomes" id="UP001208017">
    <property type="component" value="Unassembled WGS sequence"/>
</dbReference>
<name>A0ABT3X4X9_9BACL</name>
<dbReference type="PROSITE" id="PS50112">
    <property type="entry name" value="PAS"/>
    <property type="match status" value="1"/>
</dbReference>
<dbReference type="SMART" id="SM00091">
    <property type="entry name" value="PAS"/>
    <property type="match status" value="1"/>
</dbReference>
<dbReference type="Pfam" id="PF00563">
    <property type="entry name" value="EAL"/>
    <property type="match status" value="1"/>
</dbReference>
<dbReference type="InterPro" id="IPR013656">
    <property type="entry name" value="PAS_4"/>
</dbReference>
<evidence type="ECO:0000259" key="5">
    <source>
        <dbReference type="PROSITE" id="PS50887"/>
    </source>
</evidence>
<dbReference type="SUPFAM" id="SSF141868">
    <property type="entry name" value="EAL domain-like"/>
    <property type="match status" value="1"/>
</dbReference>
<feature type="domain" description="GGDEF" evidence="5">
    <location>
        <begin position="411"/>
        <end position="543"/>
    </location>
</feature>
<evidence type="ECO:0000259" key="4">
    <source>
        <dbReference type="PROSITE" id="PS50883"/>
    </source>
</evidence>
<feature type="transmembrane region" description="Helical" evidence="1">
    <location>
        <begin position="12"/>
        <end position="32"/>
    </location>
</feature>
<dbReference type="InterPro" id="IPR035965">
    <property type="entry name" value="PAS-like_dom_sf"/>
</dbReference>
<evidence type="ECO:0000259" key="2">
    <source>
        <dbReference type="PROSITE" id="PS50112"/>
    </source>
</evidence>
<dbReference type="Gene3D" id="3.20.20.450">
    <property type="entry name" value="EAL domain"/>
    <property type="match status" value="1"/>
</dbReference>
<dbReference type="Pfam" id="PF08448">
    <property type="entry name" value="PAS_4"/>
    <property type="match status" value="1"/>
</dbReference>
<dbReference type="InterPro" id="IPR001633">
    <property type="entry name" value="EAL_dom"/>
</dbReference>
<dbReference type="InterPro" id="IPR035919">
    <property type="entry name" value="EAL_sf"/>
</dbReference>
<dbReference type="SUPFAM" id="SSF55785">
    <property type="entry name" value="PYP-like sensor domain (PAS domain)"/>
    <property type="match status" value="1"/>
</dbReference>
<dbReference type="InterPro" id="IPR000160">
    <property type="entry name" value="GGDEF_dom"/>
</dbReference>
<keyword evidence="1" id="KW-0472">Membrane</keyword>
<reference evidence="7 8" key="1">
    <citation type="submission" date="2022-11" db="EMBL/GenBank/DDBJ databases">
        <title>Study of microbial diversity in lake waters.</title>
        <authorList>
            <person name="Zhang J."/>
        </authorList>
    </citation>
    <scope>NUCLEOTIDE SEQUENCE [LARGE SCALE GENOMIC DNA]</scope>
    <source>
        <strain evidence="7 8">DT12</strain>
    </source>
</reference>
<feature type="transmembrane region" description="Helical" evidence="1">
    <location>
        <begin position="221"/>
        <end position="242"/>
    </location>
</feature>
<dbReference type="Pfam" id="PF03707">
    <property type="entry name" value="MHYT"/>
    <property type="match status" value="3"/>
</dbReference>
<keyword evidence="8" id="KW-1185">Reference proteome</keyword>
<dbReference type="InterPro" id="IPR000014">
    <property type="entry name" value="PAS"/>
</dbReference>
<evidence type="ECO:0000259" key="6">
    <source>
        <dbReference type="PROSITE" id="PS50924"/>
    </source>
</evidence>
<keyword evidence="1" id="KW-0812">Transmembrane</keyword>
<dbReference type="InterPro" id="IPR029787">
    <property type="entry name" value="Nucleotide_cyclase"/>
</dbReference>
<dbReference type="InterPro" id="IPR005330">
    <property type="entry name" value="MHYT_dom"/>
</dbReference>
<protein>
    <submittedName>
        <fullName evidence="7">EAL domain-containing protein</fullName>
    </submittedName>
</protein>
<dbReference type="RefSeq" id="WP_267151888.1">
    <property type="nucleotide sequence ID" value="NZ_JAPMLT010000005.1"/>
</dbReference>
<dbReference type="Gene3D" id="3.30.450.20">
    <property type="entry name" value="PAS domain"/>
    <property type="match status" value="1"/>
</dbReference>
<feature type="transmembrane region" description="Helical" evidence="1">
    <location>
        <begin position="106"/>
        <end position="124"/>
    </location>
</feature>
<dbReference type="NCBIfam" id="TIGR00254">
    <property type="entry name" value="GGDEF"/>
    <property type="match status" value="1"/>
</dbReference>
<accession>A0ABT3X4X9</accession>
<dbReference type="SMART" id="SM00052">
    <property type="entry name" value="EAL"/>
    <property type="match status" value="1"/>
</dbReference>
<evidence type="ECO:0000256" key="1">
    <source>
        <dbReference type="PROSITE-ProRule" id="PRU00244"/>
    </source>
</evidence>
<feature type="domain" description="PAS" evidence="2">
    <location>
        <begin position="256"/>
        <end position="326"/>
    </location>
</feature>
<evidence type="ECO:0000313" key="7">
    <source>
        <dbReference type="EMBL" id="MCX7570640.1"/>
    </source>
</evidence>
<dbReference type="PANTHER" id="PTHR44757">
    <property type="entry name" value="DIGUANYLATE CYCLASE DGCP"/>
    <property type="match status" value="1"/>
</dbReference>
<dbReference type="NCBIfam" id="TIGR00229">
    <property type="entry name" value="sensory_box"/>
    <property type="match status" value="1"/>
</dbReference>
<dbReference type="EMBL" id="JAPMLT010000005">
    <property type="protein sequence ID" value="MCX7570640.1"/>
    <property type="molecule type" value="Genomic_DNA"/>
</dbReference>
<sequence>MGVLSGYYHPALVVMSVLVAIIASFTALHLTRRVNASRGLARKIWLFCGAASMGLGIWSMHFVAMLALQLPIPVRYNPVTVFVSVMPAVIAAWIAFFLVSRPYVTARHLVCGSLAMGTGIVSMHYSGMASMQMQAHISYDPLQFGFSVIIAVVASFVAMCLMFSFRQEPTGWRYYVRKVIASTVMGSAIAGMHYIGMKSASFHHQADAPLIDGMVLSSDRLAYLIAIATLLTLALVMVGALIDRRLTDQSTQLAFSELRYRSLFEHNPEAVITLDLEGRFTEANPAAETMLGHRVEDLRDMRVLPFLEREGIETARQLYEQVMNGQAAHFELQLRSANDRLLDVSATGVPMYVDDVITGLYVIAQDITERKRTEAAINHMAYHDDLSGLPNRRLFVARLAEQIEAASKTEGQLAILYLDVDRFKTYNDSLGHPFGDDLLQEVAARLTRCAAAEMTVARLGGDEFTLLLPQVDGPEAPMRLAERVCASVSEPLLIQGYEVQVSASVGIALYPQDGSDVLTLMRNADTAMYRAKSRGNTWQFYDAATMDSKPYERMMLETELRKALERSEFLVYYQPQLNARTGQIEGVEALVRWMHPERGLVSPFHFIPLAEETGLIEPLGDWVLRTACQQMRQWQVAGLPVERVAVNLSLRQFQHQDLVASVTRALAEAELAPSALELEITESMTMDVRYTKQVLGELKALGVQIGIDDFGTGYSSLSYLKSFPIDRLKIDQSFVRDILCDENDAAIVSTIISMAHHLKLKVIAEGVETAEHLQVLTEQGCDEAQGYLFSPPVPAAELEVMLRTQQTAIQSI</sequence>